<proteinExistence type="predicted"/>
<dbReference type="AlphaFoldDB" id="A0AA36C3I3"/>
<dbReference type="SUPFAM" id="SSF56112">
    <property type="entry name" value="Protein kinase-like (PK-like)"/>
    <property type="match status" value="1"/>
</dbReference>
<comment type="caution">
    <text evidence="1">The sequence shown here is derived from an EMBL/GenBank/DDBJ whole genome shotgun (WGS) entry which is preliminary data.</text>
</comment>
<dbReference type="EMBL" id="CATQJA010000082">
    <property type="protein sequence ID" value="CAJ0557727.1"/>
    <property type="molecule type" value="Genomic_DNA"/>
</dbReference>
<name>A0AA36C3I3_9BILA</name>
<evidence type="ECO:0008006" key="3">
    <source>
        <dbReference type="Google" id="ProtNLM"/>
    </source>
</evidence>
<reference evidence="1" key="1">
    <citation type="submission" date="2023-06" db="EMBL/GenBank/DDBJ databases">
        <authorList>
            <person name="Delattre M."/>
        </authorList>
    </citation>
    <scope>NUCLEOTIDE SEQUENCE</scope>
    <source>
        <strain evidence="1">AF72</strain>
    </source>
</reference>
<protein>
    <recommendedName>
        <fullName evidence="3">Protein kinase domain-containing protein</fullName>
    </recommendedName>
</protein>
<dbReference type="InterPro" id="IPR011009">
    <property type="entry name" value="Kinase-like_dom_sf"/>
</dbReference>
<dbReference type="Gene3D" id="1.10.510.10">
    <property type="entry name" value="Transferase(Phosphotransferase) domain 1"/>
    <property type="match status" value="1"/>
</dbReference>
<evidence type="ECO:0000313" key="2">
    <source>
        <dbReference type="Proteomes" id="UP001177023"/>
    </source>
</evidence>
<dbReference type="PANTHER" id="PTHR11909">
    <property type="entry name" value="CASEIN KINASE-RELATED"/>
    <property type="match status" value="1"/>
</dbReference>
<accession>A0AA36C3I3</accession>
<sequence>MHDVILPKTRHFLHDRHPEVRASGDPGGHRLQTILGDPLKIISVLHFGEFGDVYEAEEPVEKTRMCLRTEHINCPKAFRSLDCFIRLAQRYPLADRRYSRHLINVTKQTGDFGELNELRFHTCELLGPNLDDLRQLHLQRNFTHQMAFYMCDQILRALSELHRLGYVHRRVSPKSFCVGSHVHESLVFVVGYSHLHYVKKGNREHKVYKDDYKSSIRGSKVFQSVAAQREKTVHFRDDLESLYSCCHHTFKFPPPGCSPLSTCKVQDGRGACVEEQGAGEDAQRQVKNFDKLLPPDFEQLFRHPPYF</sequence>
<dbReference type="InterPro" id="IPR050235">
    <property type="entry name" value="CK1_Ser-Thr_kinase"/>
</dbReference>
<keyword evidence="2" id="KW-1185">Reference proteome</keyword>
<organism evidence="1 2">
    <name type="scientific">Mesorhabditis spiculigera</name>
    <dbReference type="NCBI Taxonomy" id="96644"/>
    <lineage>
        <taxon>Eukaryota</taxon>
        <taxon>Metazoa</taxon>
        <taxon>Ecdysozoa</taxon>
        <taxon>Nematoda</taxon>
        <taxon>Chromadorea</taxon>
        <taxon>Rhabditida</taxon>
        <taxon>Rhabditina</taxon>
        <taxon>Rhabditomorpha</taxon>
        <taxon>Rhabditoidea</taxon>
        <taxon>Rhabditidae</taxon>
        <taxon>Mesorhabditinae</taxon>
        <taxon>Mesorhabditis</taxon>
    </lineage>
</organism>
<dbReference type="Proteomes" id="UP001177023">
    <property type="component" value="Unassembled WGS sequence"/>
</dbReference>
<evidence type="ECO:0000313" key="1">
    <source>
        <dbReference type="EMBL" id="CAJ0557727.1"/>
    </source>
</evidence>
<feature type="non-terminal residue" evidence="1">
    <location>
        <position position="307"/>
    </location>
</feature>
<gene>
    <name evidence="1" type="ORF">MSPICULIGERA_LOCUS485</name>
</gene>